<proteinExistence type="inferred from homology"/>
<dbReference type="InterPro" id="IPR006683">
    <property type="entry name" value="Thioestr_dom"/>
</dbReference>
<dbReference type="Pfam" id="PF03061">
    <property type="entry name" value="4HBT"/>
    <property type="match status" value="1"/>
</dbReference>
<evidence type="ECO:0000313" key="4">
    <source>
        <dbReference type="EMBL" id="MBT2187800.1"/>
    </source>
</evidence>
<evidence type="ECO:0000256" key="2">
    <source>
        <dbReference type="ARBA" id="ARBA00022801"/>
    </source>
</evidence>
<dbReference type="InterPro" id="IPR003736">
    <property type="entry name" value="PAAI_dom"/>
</dbReference>
<accession>A0A9X1IS47</accession>
<evidence type="ECO:0000313" key="5">
    <source>
        <dbReference type="Proteomes" id="UP001138757"/>
    </source>
</evidence>
<dbReference type="InterPro" id="IPR029069">
    <property type="entry name" value="HotDog_dom_sf"/>
</dbReference>
<feature type="domain" description="Thioesterase" evidence="3">
    <location>
        <begin position="58"/>
        <end position="122"/>
    </location>
</feature>
<dbReference type="PANTHER" id="PTHR21660">
    <property type="entry name" value="THIOESTERASE SUPERFAMILY MEMBER-RELATED"/>
    <property type="match status" value="1"/>
</dbReference>
<gene>
    <name evidence="4" type="ORF">KK488_12670</name>
</gene>
<dbReference type="InterPro" id="IPR039298">
    <property type="entry name" value="ACOT13"/>
</dbReference>
<dbReference type="RefSeq" id="WP_214624062.1">
    <property type="nucleotide sequence ID" value="NZ_JAHGAW010000008.1"/>
</dbReference>
<dbReference type="PANTHER" id="PTHR21660:SF1">
    <property type="entry name" value="ACYL-COENZYME A THIOESTERASE 13"/>
    <property type="match status" value="1"/>
</dbReference>
<dbReference type="NCBIfam" id="TIGR00369">
    <property type="entry name" value="unchar_dom_1"/>
    <property type="match status" value="1"/>
</dbReference>
<comment type="similarity">
    <text evidence="1">Belongs to the thioesterase PaaI family.</text>
</comment>
<dbReference type="SUPFAM" id="SSF54637">
    <property type="entry name" value="Thioesterase/thiol ester dehydrase-isomerase"/>
    <property type="match status" value="1"/>
</dbReference>
<dbReference type="GO" id="GO:0047617">
    <property type="term" value="F:fatty acyl-CoA hydrolase activity"/>
    <property type="evidence" value="ECO:0007669"/>
    <property type="project" value="InterPro"/>
</dbReference>
<comment type="caution">
    <text evidence="4">The sequence shown here is derived from an EMBL/GenBank/DDBJ whole genome shotgun (WGS) entry which is preliminary data.</text>
</comment>
<keyword evidence="5" id="KW-1185">Reference proteome</keyword>
<name>A0A9X1IS47_9SPHN</name>
<dbReference type="EMBL" id="JAHGAW010000008">
    <property type="protein sequence ID" value="MBT2187800.1"/>
    <property type="molecule type" value="Genomic_DNA"/>
</dbReference>
<keyword evidence="2" id="KW-0378">Hydrolase</keyword>
<dbReference type="AlphaFoldDB" id="A0A9X1IS47"/>
<reference evidence="4" key="1">
    <citation type="submission" date="2021-05" db="EMBL/GenBank/DDBJ databases">
        <title>Genome of Sphingobium sp. strain.</title>
        <authorList>
            <person name="Fan R."/>
        </authorList>
    </citation>
    <scope>NUCLEOTIDE SEQUENCE</scope>
    <source>
        <strain evidence="4">H33</strain>
    </source>
</reference>
<dbReference type="Proteomes" id="UP001138757">
    <property type="component" value="Unassembled WGS sequence"/>
</dbReference>
<dbReference type="CDD" id="cd03443">
    <property type="entry name" value="PaaI_thioesterase"/>
    <property type="match status" value="1"/>
</dbReference>
<dbReference type="Gene3D" id="3.10.129.10">
    <property type="entry name" value="Hotdog Thioesterase"/>
    <property type="match status" value="1"/>
</dbReference>
<evidence type="ECO:0000256" key="1">
    <source>
        <dbReference type="ARBA" id="ARBA00008324"/>
    </source>
</evidence>
<sequence>MIETKGPWRAEDWEIWHKDDPFEAINGAIYRNIHFTPDGMELTRVGFRVEQKNCNMLGTAHGGLIAALMDIAMGRNAWSVAERPAPTINMTVDFIRAAQVGEWLESRCRVIRKSRRFVFCDGLLLGDKGVIARGNGVFAIPDAPG</sequence>
<organism evidence="4 5">
    <name type="scientific">Sphingobium nicotianae</name>
    <dbReference type="NCBI Taxonomy" id="2782607"/>
    <lineage>
        <taxon>Bacteria</taxon>
        <taxon>Pseudomonadati</taxon>
        <taxon>Pseudomonadota</taxon>
        <taxon>Alphaproteobacteria</taxon>
        <taxon>Sphingomonadales</taxon>
        <taxon>Sphingomonadaceae</taxon>
        <taxon>Sphingobium</taxon>
    </lineage>
</organism>
<protein>
    <submittedName>
        <fullName evidence="4">PaaI family thioesterase</fullName>
    </submittedName>
</protein>
<evidence type="ECO:0000259" key="3">
    <source>
        <dbReference type="Pfam" id="PF03061"/>
    </source>
</evidence>